<dbReference type="Pfam" id="PF07228">
    <property type="entry name" value="SpoIIE"/>
    <property type="match status" value="1"/>
</dbReference>
<dbReference type="EMBL" id="BSOH01000036">
    <property type="protein sequence ID" value="GLR19784.1"/>
    <property type="molecule type" value="Genomic_DNA"/>
</dbReference>
<evidence type="ECO:0000256" key="1">
    <source>
        <dbReference type="ARBA" id="ARBA00022801"/>
    </source>
</evidence>
<evidence type="ECO:0000313" key="4">
    <source>
        <dbReference type="Proteomes" id="UP001156666"/>
    </source>
</evidence>
<protein>
    <recommendedName>
        <fullName evidence="2">PPM-type phosphatase domain-containing protein</fullName>
    </recommendedName>
</protein>
<dbReference type="PANTHER" id="PTHR43156:SF2">
    <property type="entry name" value="STAGE II SPORULATION PROTEIN E"/>
    <property type="match status" value="1"/>
</dbReference>
<dbReference type="SMART" id="SM00331">
    <property type="entry name" value="PP2C_SIG"/>
    <property type="match status" value="1"/>
</dbReference>
<dbReference type="AlphaFoldDB" id="A0AA37WHR8"/>
<accession>A0AA37WHR8</accession>
<sequence length="408" mass="47238">MSRELAILEKLEKELSLKQLQIKSLLTITQAINKNVSTEGLYNMYKSFLSWEMGVHKMVLFVLEDDSWMCTSHINIETEWIINELALVILNYERLHTIKPEDPEVLQAFDIIIPVMHKDHPIAYAVIGGIKDQEDVYNKIQFITTITNIIAVAIENKRLFKKQIRQERFKKEIELASEVQKMLIPEKLPINDRYELSKIYKPHFNVGGDYLDYIKFDNDKFAFCIADISGKGVAAALLMANFQAIIQGLIFQYRDLETFVFALNQSVFRITKSDKYITFFIGEIDVSTMKLRYINAGHYPPFLYQNGKMRRLDKGCTIIGAFEKLPHIEEEELDLEHNSMIFSFTDGLVDLKNEMGDYFEDEKIDTFIQANSHESAETFNNLLLSEIDNFKGSQSYPDDIAILTCKVL</sequence>
<keyword evidence="4" id="KW-1185">Reference proteome</keyword>
<proteinExistence type="predicted"/>
<gene>
    <name evidence="3" type="ORF">GCM10007940_44000</name>
</gene>
<dbReference type="Proteomes" id="UP001156666">
    <property type="component" value="Unassembled WGS sequence"/>
</dbReference>
<dbReference type="InterPro" id="IPR052016">
    <property type="entry name" value="Bact_Sigma-Reg"/>
</dbReference>
<dbReference type="Gene3D" id="3.60.40.10">
    <property type="entry name" value="PPM-type phosphatase domain"/>
    <property type="match status" value="1"/>
</dbReference>
<organism evidence="3 4">
    <name type="scientific">Portibacter lacus</name>
    <dbReference type="NCBI Taxonomy" id="1099794"/>
    <lineage>
        <taxon>Bacteria</taxon>
        <taxon>Pseudomonadati</taxon>
        <taxon>Bacteroidota</taxon>
        <taxon>Saprospiria</taxon>
        <taxon>Saprospirales</taxon>
        <taxon>Haliscomenobacteraceae</taxon>
        <taxon>Portibacter</taxon>
    </lineage>
</organism>
<evidence type="ECO:0000259" key="2">
    <source>
        <dbReference type="SMART" id="SM00331"/>
    </source>
</evidence>
<dbReference type="GO" id="GO:0016791">
    <property type="term" value="F:phosphatase activity"/>
    <property type="evidence" value="ECO:0007669"/>
    <property type="project" value="TreeGrafter"/>
</dbReference>
<evidence type="ECO:0000313" key="3">
    <source>
        <dbReference type="EMBL" id="GLR19784.1"/>
    </source>
</evidence>
<dbReference type="SUPFAM" id="SSF81606">
    <property type="entry name" value="PP2C-like"/>
    <property type="match status" value="1"/>
</dbReference>
<dbReference type="RefSeq" id="WP_235295385.1">
    <property type="nucleotide sequence ID" value="NZ_BSOH01000036.1"/>
</dbReference>
<dbReference type="SUPFAM" id="SSF55781">
    <property type="entry name" value="GAF domain-like"/>
    <property type="match status" value="1"/>
</dbReference>
<dbReference type="InterPro" id="IPR036457">
    <property type="entry name" value="PPM-type-like_dom_sf"/>
</dbReference>
<dbReference type="InterPro" id="IPR001932">
    <property type="entry name" value="PPM-type_phosphatase-like_dom"/>
</dbReference>
<keyword evidence="1" id="KW-0378">Hydrolase</keyword>
<comment type="caution">
    <text evidence="3">The sequence shown here is derived from an EMBL/GenBank/DDBJ whole genome shotgun (WGS) entry which is preliminary data.</text>
</comment>
<dbReference type="PANTHER" id="PTHR43156">
    <property type="entry name" value="STAGE II SPORULATION PROTEIN E-RELATED"/>
    <property type="match status" value="1"/>
</dbReference>
<reference evidence="3" key="1">
    <citation type="journal article" date="2014" name="Int. J. Syst. Evol. Microbiol.">
        <title>Complete genome sequence of Corynebacterium casei LMG S-19264T (=DSM 44701T), isolated from a smear-ripened cheese.</title>
        <authorList>
            <consortium name="US DOE Joint Genome Institute (JGI-PGF)"/>
            <person name="Walter F."/>
            <person name="Albersmeier A."/>
            <person name="Kalinowski J."/>
            <person name="Ruckert C."/>
        </authorList>
    </citation>
    <scope>NUCLEOTIDE SEQUENCE</scope>
    <source>
        <strain evidence="3">NBRC 108769</strain>
    </source>
</reference>
<reference evidence="3" key="2">
    <citation type="submission" date="2023-01" db="EMBL/GenBank/DDBJ databases">
        <title>Draft genome sequence of Portibacter lacus strain NBRC 108769.</title>
        <authorList>
            <person name="Sun Q."/>
            <person name="Mori K."/>
        </authorList>
    </citation>
    <scope>NUCLEOTIDE SEQUENCE</scope>
    <source>
        <strain evidence="3">NBRC 108769</strain>
    </source>
</reference>
<name>A0AA37WHR8_9BACT</name>
<feature type="domain" description="PPM-type phosphatase" evidence="2">
    <location>
        <begin position="191"/>
        <end position="407"/>
    </location>
</feature>